<reference evidence="7" key="1">
    <citation type="submission" date="2005-09" db="EMBL/GenBank/DDBJ databases">
        <authorList>
            <person name="Mural R.J."/>
            <person name="Li P.W."/>
            <person name="Adams M.D."/>
            <person name="Amanatides P.G."/>
            <person name="Baden-Tillson H."/>
            <person name="Barnstead M."/>
            <person name="Chin S.H."/>
            <person name="Dew I."/>
            <person name="Evans C.A."/>
            <person name="Ferriera S."/>
            <person name="Flanigan M."/>
            <person name="Fosler C."/>
            <person name="Glodek A."/>
            <person name="Gu Z."/>
            <person name="Holt R.A."/>
            <person name="Jennings D."/>
            <person name="Kraft C.L."/>
            <person name="Lu F."/>
            <person name="Nguyen T."/>
            <person name="Nusskern D.R."/>
            <person name="Pfannkoch C.M."/>
            <person name="Sitter C."/>
            <person name="Sutton G.G."/>
            <person name="Venter J.C."/>
            <person name="Wang Z."/>
            <person name="Woodage T."/>
            <person name="Zheng X.H."/>
            <person name="Zhong F."/>
        </authorList>
    </citation>
    <scope>NUCLEOTIDE SEQUENCE [LARGE SCALE GENOMIC DNA]</scope>
    <source>
        <strain>BN</strain>
        <strain evidence="7">Sprague-Dawley</strain>
    </source>
</reference>
<dbReference type="GO" id="GO:0003735">
    <property type="term" value="F:structural constituent of ribosome"/>
    <property type="evidence" value="ECO:0007669"/>
    <property type="project" value="InterPro"/>
</dbReference>
<accession>A6IIH8</accession>
<dbReference type="Pfam" id="PF01092">
    <property type="entry name" value="Ribosomal_S6e"/>
    <property type="match status" value="1"/>
</dbReference>
<name>A6IIH8_RAT</name>
<dbReference type="GO" id="GO:0005840">
    <property type="term" value="C:ribosome"/>
    <property type="evidence" value="ECO:0007669"/>
    <property type="project" value="UniProtKB-KW"/>
</dbReference>
<dbReference type="InterPro" id="IPR001377">
    <property type="entry name" value="Ribosomal_eS6"/>
</dbReference>
<evidence type="ECO:0000256" key="5">
    <source>
        <dbReference type="ARBA" id="ARBA00035403"/>
    </source>
</evidence>
<dbReference type="PANTHER" id="PTHR11502">
    <property type="entry name" value="40S RIBOSOMAL PROTEIN S6"/>
    <property type="match status" value="1"/>
</dbReference>
<keyword evidence="2" id="KW-0689">Ribosomal protein</keyword>
<sequence>MVQISGGKDKQGFPKKQGDLTHGRVCLQVSKGHSCYRPRSTRESASLSYALGMTI</sequence>
<gene>
    <name evidence="6" type="ORF">rCG_55026</name>
</gene>
<organism evidence="6 7">
    <name type="scientific">Rattus norvegicus</name>
    <name type="common">Rat</name>
    <dbReference type="NCBI Taxonomy" id="10116"/>
    <lineage>
        <taxon>Eukaryota</taxon>
        <taxon>Metazoa</taxon>
        <taxon>Chordata</taxon>
        <taxon>Craniata</taxon>
        <taxon>Vertebrata</taxon>
        <taxon>Euteleostomi</taxon>
        <taxon>Mammalia</taxon>
        <taxon>Eutheria</taxon>
        <taxon>Euarchontoglires</taxon>
        <taxon>Glires</taxon>
        <taxon>Rodentia</taxon>
        <taxon>Myomorpha</taxon>
        <taxon>Muroidea</taxon>
        <taxon>Muridae</taxon>
        <taxon>Murinae</taxon>
        <taxon>Rattus</taxon>
    </lineage>
</organism>
<dbReference type="AlphaFoldDB" id="A6IIH8"/>
<keyword evidence="3" id="KW-0687">Ribonucleoprotein</keyword>
<comment type="similarity">
    <text evidence="1">Belongs to the eukaryotic ribosomal protein eS6 family.</text>
</comment>
<evidence type="ECO:0000313" key="7">
    <source>
        <dbReference type="Proteomes" id="UP000234681"/>
    </source>
</evidence>
<dbReference type="EMBL" id="CH473962">
    <property type="protein sequence ID" value="EDL98548.1"/>
    <property type="molecule type" value="Genomic_DNA"/>
</dbReference>
<evidence type="ECO:0000256" key="1">
    <source>
        <dbReference type="ARBA" id="ARBA00009312"/>
    </source>
</evidence>
<proteinExistence type="inferred from homology"/>
<evidence type="ECO:0000256" key="4">
    <source>
        <dbReference type="ARBA" id="ARBA00035278"/>
    </source>
</evidence>
<dbReference type="GO" id="GO:0006412">
    <property type="term" value="P:translation"/>
    <property type="evidence" value="ECO:0007669"/>
    <property type="project" value="InterPro"/>
</dbReference>
<evidence type="ECO:0000256" key="3">
    <source>
        <dbReference type="ARBA" id="ARBA00023274"/>
    </source>
</evidence>
<evidence type="ECO:0000313" key="6">
    <source>
        <dbReference type="EMBL" id="EDL98548.1"/>
    </source>
</evidence>
<dbReference type="Proteomes" id="UP000234681">
    <property type="component" value="Chromosome 5"/>
</dbReference>
<evidence type="ECO:0000256" key="2">
    <source>
        <dbReference type="ARBA" id="ARBA00022980"/>
    </source>
</evidence>
<protein>
    <recommendedName>
        <fullName evidence="4">Small ribosomal subunit protein eS6</fullName>
    </recommendedName>
    <alternativeName>
        <fullName evidence="5">40S ribosomal protein S6</fullName>
    </alternativeName>
</protein>
<dbReference type="GO" id="GO:1990904">
    <property type="term" value="C:ribonucleoprotein complex"/>
    <property type="evidence" value="ECO:0007669"/>
    <property type="project" value="UniProtKB-KW"/>
</dbReference>